<protein>
    <recommendedName>
        <fullName evidence="13">Aluminum-activated malate transporter 9</fullName>
    </recommendedName>
</protein>
<evidence type="ECO:0000313" key="12">
    <source>
        <dbReference type="Proteomes" id="UP000836841"/>
    </source>
</evidence>
<feature type="transmembrane region" description="Helical" evidence="10">
    <location>
        <begin position="22"/>
        <end position="41"/>
    </location>
</feature>
<dbReference type="Pfam" id="PF11744">
    <property type="entry name" value="ALMT"/>
    <property type="match status" value="2"/>
</dbReference>
<feature type="compositionally biased region" description="Basic and acidic residues" evidence="9">
    <location>
        <begin position="245"/>
        <end position="261"/>
    </location>
</feature>
<dbReference type="InterPro" id="IPR020966">
    <property type="entry name" value="ALMT"/>
</dbReference>
<keyword evidence="7 10" id="KW-0472">Membrane</keyword>
<comment type="similarity">
    <text evidence="2">Belongs to the aromatic acid exporter (TC 2.A.85) family.</text>
</comment>
<comment type="caution">
    <text evidence="11">The sequence shown here is derived from an EMBL/GenBank/DDBJ whole genome shotgun (WGS) entry which is preliminary data.</text>
</comment>
<feature type="transmembrane region" description="Helical" evidence="10">
    <location>
        <begin position="80"/>
        <end position="99"/>
    </location>
</feature>
<keyword evidence="6" id="KW-0406">Ion transport</keyword>
<reference evidence="11 12" key="1">
    <citation type="submission" date="2022-03" db="EMBL/GenBank/DDBJ databases">
        <authorList>
            <person name="Nunn A."/>
            <person name="Chopra R."/>
            <person name="Nunn A."/>
            <person name="Contreras Garrido A."/>
        </authorList>
    </citation>
    <scope>NUCLEOTIDE SEQUENCE [LARGE SCALE GENOMIC DNA]</scope>
</reference>
<feature type="region of interest" description="Disordered" evidence="9">
    <location>
        <begin position="293"/>
        <end position="328"/>
    </location>
</feature>
<gene>
    <name evidence="11" type="ORF">TAV2_LOCUS4297</name>
</gene>
<evidence type="ECO:0000256" key="2">
    <source>
        <dbReference type="ARBA" id="ARBA00007079"/>
    </source>
</evidence>
<comment type="subcellular location">
    <subcellularLocation>
        <location evidence="1">Membrane</location>
        <topology evidence="1">Multi-pass membrane protein</topology>
    </subcellularLocation>
</comment>
<evidence type="ECO:0000256" key="10">
    <source>
        <dbReference type="SAM" id="Phobius"/>
    </source>
</evidence>
<dbReference type="GO" id="GO:0015743">
    <property type="term" value="P:malate transport"/>
    <property type="evidence" value="ECO:0007669"/>
    <property type="project" value="InterPro"/>
</dbReference>
<dbReference type="GO" id="GO:0016020">
    <property type="term" value="C:membrane"/>
    <property type="evidence" value="ECO:0007669"/>
    <property type="project" value="UniProtKB-SubCell"/>
</dbReference>
<keyword evidence="8" id="KW-0407">Ion channel</keyword>
<keyword evidence="4 10" id="KW-0812">Transmembrane</keyword>
<accession>A0AAU9RG82</accession>
<evidence type="ECO:0000313" key="11">
    <source>
        <dbReference type="EMBL" id="CAH2040996.1"/>
    </source>
</evidence>
<sequence>MEWPASLWSEAAGDGPFRPRKVIFAVKMGLALAIISLLLFWEERQFFDLTQYSIWAILTVVVMFEFSIGATLIKGFNRGLGTLFAGAIAFGFANLAMLAGRGEKIVIIISIFITGACAAYLKLYPTMTPYEYGFGYLSLLTVSSWSREYIDCLEYKRCSSKILTYQAYDDPLYTSWVSLSGNRLTADTECSIIHGGTMSSETLVEVGVSINESRSVLTPGTHRTQADIPERAAEGRLRRRQSPAEARRQSGENGETSDHRDLLKEVHKAAEQLQKKIDKKSYLLVNAASWEIGPKEPEGSEKLRNRDDKDEAGQNHPSPSEKLQGPSHLSATVLESTSFPLGPQHELAKSASERVLREREASWPFRRLPSAADCSGAERAGESATALSLATFVSLLMEFVARLQNVVDAFVELSEKAAFKEPETEFAGVGEDGA</sequence>
<evidence type="ECO:0000256" key="4">
    <source>
        <dbReference type="ARBA" id="ARBA00022692"/>
    </source>
</evidence>
<organism evidence="11 12">
    <name type="scientific">Thlaspi arvense</name>
    <name type="common">Field penny-cress</name>
    <dbReference type="NCBI Taxonomy" id="13288"/>
    <lineage>
        <taxon>Eukaryota</taxon>
        <taxon>Viridiplantae</taxon>
        <taxon>Streptophyta</taxon>
        <taxon>Embryophyta</taxon>
        <taxon>Tracheophyta</taxon>
        <taxon>Spermatophyta</taxon>
        <taxon>Magnoliopsida</taxon>
        <taxon>eudicotyledons</taxon>
        <taxon>Gunneridae</taxon>
        <taxon>Pentapetalae</taxon>
        <taxon>rosids</taxon>
        <taxon>malvids</taxon>
        <taxon>Brassicales</taxon>
        <taxon>Brassicaceae</taxon>
        <taxon>Thlaspideae</taxon>
        <taxon>Thlaspi</taxon>
    </lineage>
</organism>
<keyword evidence="12" id="KW-1185">Reference proteome</keyword>
<feature type="compositionally biased region" description="Polar residues" evidence="9">
    <location>
        <begin position="214"/>
        <end position="223"/>
    </location>
</feature>
<feature type="transmembrane region" description="Helical" evidence="10">
    <location>
        <begin position="53"/>
        <end position="73"/>
    </location>
</feature>
<evidence type="ECO:0000256" key="1">
    <source>
        <dbReference type="ARBA" id="ARBA00004141"/>
    </source>
</evidence>
<keyword evidence="5 10" id="KW-1133">Transmembrane helix</keyword>
<proteinExistence type="inferred from homology"/>
<evidence type="ECO:0000256" key="7">
    <source>
        <dbReference type="ARBA" id="ARBA00023136"/>
    </source>
</evidence>
<evidence type="ECO:0000256" key="6">
    <source>
        <dbReference type="ARBA" id="ARBA00023065"/>
    </source>
</evidence>
<feature type="compositionally biased region" description="Basic and acidic residues" evidence="9">
    <location>
        <begin position="224"/>
        <end position="236"/>
    </location>
</feature>
<feature type="transmembrane region" description="Helical" evidence="10">
    <location>
        <begin position="105"/>
        <end position="124"/>
    </location>
</feature>
<dbReference type="PANTHER" id="PTHR31086">
    <property type="entry name" value="ALUMINUM-ACTIVATED MALATE TRANSPORTER 10"/>
    <property type="match status" value="1"/>
</dbReference>
<dbReference type="GO" id="GO:0034220">
    <property type="term" value="P:monoatomic ion transmembrane transport"/>
    <property type="evidence" value="ECO:0007669"/>
    <property type="project" value="UniProtKB-KW"/>
</dbReference>
<feature type="compositionally biased region" description="Basic and acidic residues" evidence="9">
    <location>
        <begin position="293"/>
        <end position="313"/>
    </location>
</feature>
<name>A0AAU9RG82_THLAR</name>
<dbReference type="AlphaFoldDB" id="A0AAU9RG82"/>
<dbReference type="EMBL" id="CAJVSB020000056">
    <property type="protein sequence ID" value="CAH2040996.1"/>
    <property type="molecule type" value="Genomic_DNA"/>
</dbReference>
<evidence type="ECO:0000256" key="5">
    <source>
        <dbReference type="ARBA" id="ARBA00022989"/>
    </source>
</evidence>
<dbReference type="Proteomes" id="UP000836841">
    <property type="component" value="Unassembled WGS sequence"/>
</dbReference>
<evidence type="ECO:0000256" key="8">
    <source>
        <dbReference type="ARBA" id="ARBA00023303"/>
    </source>
</evidence>
<evidence type="ECO:0008006" key="13">
    <source>
        <dbReference type="Google" id="ProtNLM"/>
    </source>
</evidence>
<feature type="region of interest" description="Disordered" evidence="9">
    <location>
        <begin position="214"/>
        <end position="261"/>
    </location>
</feature>
<evidence type="ECO:0000256" key="3">
    <source>
        <dbReference type="ARBA" id="ARBA00022448"/>
    </source>
</evidence>
<evidence type="ECO:0000256" key="9">
    <source>
        <dbReference type="SAM" id="MobiDB-lite"/>
    </source>
</evidence>
<keyword evidence="3" id="KW-0813">Transport</keyword>